<feature type="modified residue" description="4-aspartylphosphate" evidence="1">
    <location>
        <position position="52"/>
    </location>
</feature>
<dbReference type="GO" id="GO:0000160">
    <property type="term" value="P:phosphorelay signal transduction system"/>
    <property type="evidence" value="ECO:0007669"/>
    <property type="project" value="InterPro"/>
</dbReference>
<evidence type="ECO:0000313" key="5">
    <source>
        <dbReference type="Proteomes" id="UP000002275"/>
    </source>
</evidence>
<gene>
    <name evidence="4" type="ordered locus">VV1_3203</name>
</gene>
<reference evidence="5" key="1">
    <citation type="submission" date="2002-12" db="EMBL/GenBank/DDBJ databases">
        <title>Complete genome sequence of Vibrio vulnificus CMCP6.</title>
        <authorList>
            <person name="Rhee J.H."/>
            <person name="Kim S.Y."/>
            <person name="Chung S.S."/>
            <person name="Kim J.J."/>
            <person name="Moon Y.H."/>
            <person name="Jeong H."/>
            <person name="Choy H.E."/>
        </authorList>
    </citation>
    <scope>NUCLEOTIDE SEQUENCE [LARGE SCALE GENOMIC DNA]</scope>
    <source>
        <strain evidence="5">CMCP6</strain>
    </source>
</reference>
<dbReference type="RefSeq" id="WP_011080995.1">
    <property type="nucleotide sequence ID" value="NC_004459.3"/>
</dbReference>
<dbReference type="CDD" id="cd00156">
    <property type="entry name" value="REC"/>
    <property type="match status" value="2"/>
</dbReference>
<dbReference type="AlphaFoldDB" id="A0A3Q0L761"/>
<accession>A0A3Q0L761</accession>
<dbReference type="InterPro" id="IPR001633">
    <property type="entry name" value="EAL_dom"/>
</dbReference>
<dbReference type="Proteomes" id="UP000002275">
    <property type="component" value="Chromosome I"/>
</dbReference>
<organism evidence="4 5">
    <name type="scientific">Vibrio vulnificus (strain CMCP6)</name>
    <dbReference type="NCBI Taxonomy" id="216895"/>
    <lineage>
        <taxon>Bacteria</taxon>
        <taxon>Pseudomonadati</taxon>
        <taxon>Pseudomonadota</taxon>
        <taxon>Gammaproteobacteria</taxon>
        <taxon>Vibrionales</taxon>
        <taxon>Vibrionaceae</taxon>
        <taxon>Vibrio</taxon>
    </lineage>
</organism>
<dbReference type="KEGG" id="vvu:VV1_3203"/>
<protein>
    <submittedName>
        <fullName evidence="4">Response regulator VieA</fullName>
    </submittedName>
</protein>
<dbReference type="PANTHER" id="PTHR33121">
    <property type="entry name" value="CYCLIC DI-GMP PHOSPHODIESTERASE PDEF"/>
    <property type="match status" value="1"/>
</dbReference>
<dbReference type="InterPro" id="IPR011006">
    <property type="entry name" value="CheY-like_superfamily"/>
</dbReference>
<dbReference type="InterPro" id="IPR050706">
    <property type="entry name" value="Cyclic-di-GMP_PDE-like"/>
</dbReference>
<evidence type="ECO:0000259" key="2">
    <source>
        <dbReference type="PROSITE" id="PS50110"/>
    </source>
</evidence>
<evidence type="ECO:0000259" key="3">
    <source>
        <dbReference type="PROSITE" id="PS50883"/>
    </source>
</evidence>
<dbReference type="InterPro" id="IPR035919">
    <property type="entry name" value="EAL_sf"/>
</dbReference>
<feature type="domain" description="EAL" evidence="3">
    <location>
        <begin position="137"/>
        <end position="387"/>
    </location>
</feature>
<dbReference type="SUPFAM" id="SSF52172">
    <property type="entry name" value="CheY-like"/>
    <property type="match status" value="2"/>
</dbReference>
<sequence>MKVLIVEDDKIQSSKLKIDLRNLGYSQVYIAPSCQVAIDLYKEHRFELIFCDIQLPDNDGIYLLNQLAHISRSPHVIIMSASSKKVLLLVEQISSMLKFKRVSRIDKPYTKGQLSEVVEGSQARHHSSVQLKQARALEFTEREIAEAIALREIFVHYQPQVNVGSGFIVGLEVLARWDHPDYGLVSAGEFIDAITSDEIYINLFRTVLEKALIGAKTLHKSVTLSINITYQDLQWDGLYDELVKQCSKYEFDVSRLTLELTESHLYQSDIPALLTLSRLKLLGVNLSIDDLGSGYSSLSKLTQIPFDEIKIDKSFVQGIETDYQKFVIVQLLLNLAEQLGFSCVVEGVETDATLHYLKSMGRFTCQGYLTGRPMPINQVQAMLNQRLSSSDSVDPIHCLIVDDHPVVGSALCQAFTRVHQVQTVASETTILKALNYIRDSSCNLLLIDVDLRGEHGYELIKQAKKIGFNGKAILMTSSGNRFIPVSQFDETIQFVDKEIQVDQLVHQVISIATTD</sequence>
<evidence type="ECO:0000256" key="1">
    <source>
        <dbReference type="PROSITE-ProRule" id="PRU00169"/>
    </source>
</evidence>
<dbReference type="PROSITE" id="PS50883">
    <property type="entry name" value="EAL"/>
    <property type="match status" value="1"/>
</dbReference>
<dbReference type="InterPro" id="IPR001789">
    <property type="entry name" value="Sig_transdc_resp-reg_receiver"/>
</dbReference>
<dbReference type="SMART" id="SM00448">
    <property type="entry name" value="REC"/>
    <property type="match status" value="2"/>
</dbReference>
<dbReference type="Pfam" id="PF00563">
    <property type="entry name" value="EAL"/>
    <property type="match status" value="1"/>
</dbReference>
<reference evidence="4 5" key="3">
    <citation type="journal article" date="2011" name="Mol. Syst. Biol.">
        <title>Integrative genome-scale metabolic analysis of Vibrio vulnificus for drug targeting and discovery.</title>
        <authorList>
            <person name="Kim H.U."/>
            <person name="Kim S.Y."/>
            <person name="Jeong H."/>
            <person name="Kim T.Y."/>
            <person name="Kim J.J."/>
            <person name="Choy H.E."/>
            <person name="Yi K.Y."/>
            <person name="Rhee J.H."/>
            <person name="Lee S.Y."/>
        </authorList>
    </citation>
    <scope>NUCLEOTIDE SEQUENCE [LARGE SCALE GENOMIC DNA]</scope>
    <source>
        <strain evidence="4 5">CMCP6</strain>
    </source>
</reference>
<proteinExistence type="predicted"/>
<dbReference type="Pfam" id="PF00072">
    <property type="entry name" value="Response_reg"/>
    <property type="match status" value="2"/>
</dbReference>
<dbReference type="EMBL" id="AE016795">
    <property type="protein sequence ID" value="AAO11516.1"/>
    <property type="molecule type" value="Genomic_DNA"/>
</dbReference>
<feature type="domain" description="Response regulatory" evidence="2">
    <location>
        <begin position="397"/>
        <end position="512"/>
    </location>
</feature>
<dbReference type="CDD" id="cd01948">
    <property type="entry name" value="EAL"/>
    <property type="match status" value="1"/>
</dbReference>
<dbReference type="PANTHER" id="PTHR33121:SF79">
    <property type="entry name" value="CYCLIC DI-GMP PHOSPHODIESTERASE PDED-RELATED"/>
    <property type="match status" value="1"/>
</dbReference>
<keyword evidence="1" id="KW-0597">Phosphoprotein</keyword>
<dbReference type="Gene3D" id="3.20.20.450">
    <property type="entry name" value="EAL domain"/>
    <property type="match status" value="1"/>
</dbReference>
<dbReference type="SUPFAM" id="SSF141868">
    <property type="entry name" value="EAL domain-like"/>
    <property type="match status" value="1"/>
</dbReference>
<feature type="domain" description="Response regulatory" evidence="2">
    <location>
        <begin position="2"/>
        <end position="122"/>
    </location>
</feature>
<dbReference type="Gene3D" id="3.40.50.2300">
    <property type="match status" value="2"/>
</dbReference>
<dbReference type="PROSITE" id="PS50110">
    <property type="entry name" value="RESPONSE_REGULATORY"/>
    <property type="match status" value="2"/>
</dbReference>
<dbReference type="SMART" id="SM00052">
    <property type="entry name" value="EAL"/>
    <property type="match status" value="1"/>
</dbReference>
<dbReference type="GO" id="GO:0071111">
    <property type="term" value="F:cyclic-guanylate-specific phosphodiesterase activity"/>
    <property type="evidence" value="ECO:0007669"/>
    <property type="project" value="InterPro"/>
</dbReference>
<name>A0A3Q0L761_VIBVU</name>
<dbReference type="SMR" id="A0A3Q0L761"/>
<feature type="modified residue" description="4-aspartylphosphate" evidence="1">
    <location>
        <position position="448"/>
    </location>
</feature>
<evidence type="ECO:0000313" key="4">
    <source>
        <dbReference type="EMBL" id="AAO11516.1"/>
    </source>
</evidence>
<reference evidence="4 5" key="2">
    <citation type="journal article" date="2003" name="Infect. Immun.">
        <title>Characterization and pathogenic significance of Vibrio vulnificus antigens preferentially expressed in septicemic patients.</title>
        <authorList>
            <person name="Kim Y.R."/>
            <person name="Lee S.E."/>
            <person name="Kim C.M."/>
            <person name="Kim S.Y."/>
            <person name="Shin E.K."/>
            <person name="Shin D.H."/>
            <person name="Chung S.S."/>
            <person name="Choy H.E."/>
            <person name="Progulske-Fox A."/>
            <person name="Hillman J.D."/>
            <person name="Handfield M."/>
            <person name="Rhee J.H."/>
        </authorList>
    </citation>
    <scope>NUCLEOTIDE SEQUENCE [LARGE SCALE GENOMIC DNA]</scope>
    <source>
        <strain evidence="4 5">CMCP6</strain>
    </source>
</reference>